<comment type="similarity">
    <text evidence="1">Belongs to the DNA polymerase type-Y family.</text>
</comment>
<dbReference type="InterPro" id="IPR050116">
    <property type="entry name" value="DNA_polymerase-Y"/>
</dbReference>
<dbReference type="GO" id="GO:0003684">
    <property type="term" value="F:damaged DNA binding"/>
    <property type="evidence" value="ECO:0007669"/>
    <property type="project" value="InterPro"/>
</dbReference>
<dbReference type="SUPFAM" id="SSF100879">
    <property type="entry name" value="Lesion bypass DNA polymerase (Y-family), little finger domain"/>
    <property type="match status" value="1"/>
</dbReference>
<dbReference type="Gene3D" id="3.30.1490.100">
    <property type="entry name" value="DNA polymerase, Y-family, little finger domain"/>
    <property type="match status" value="1"/>
</dbReference>
<dbReference type="Pfam" id="PF11799">
    <property type="entry name" value="IMS_C"/>
    <property type="match status" value="1"/>
</dbReference>
<gene>
    <name evidence="3" type="ORF">SpAn4DRAFT_0308</name>
</gene>
<dbReference type="Gene3D" id="3.30.70.270">
    <property type="match status" value="1"/>
</dbReference>
<dbReference type="InterPro" id="IPR043128">
    <property type="entry name" value="Rev_trsase/Diguanyl_cyclase"/>
</dbReference>
<dbReference type="EC" id="2.7.7.7" evidence="3"/>
<keyword evidence="3" id="KW-0808">Transferase</keyword>
<dbReference type="AlphaFoldDB" id="A0A0U1L2I1"/>
<evidence type="ECO:0000313" key="4">
    <source>
        <dbReference type="Proteomes" id="UP000049855"/>
    </source>
</evidence>
<dbReference type="InterPro" id="IPR043502">
    <property type="entry name" value="DNA/RNA_pol_sf"/>
</dbReference>
<dbReference type="GO" id="GO:0006281">
    <property type="term" value="P:DNA repair"/>
    <property type="evidence" value="ECO:0007669"/>
    <property type="project" value="InterPro"/>
</dbReference>
<dbReference type="Gene3D" id="3.40.1170.60">
    <property type="match status" value="1"/>
</dbReference>
<proteinExistence type="inferred from homology"/>
<dbReference type="InterPro" id="IPR017961">
    <property type="entry name" value="DNA_pol_Y-fam_little_finger"/>
</dbReference>
<keyword evidence="4" id="KW-1185">Reference proteome</keyword>
<dbReference type="CDD" id="cd03586">
    <property type="entry name" value="PolY_Pol_IV_kappa"/>
    <property type="match status" value="1"/>
</dbReference>
<dbReference type="PANTHER" id="PTHR11076:SF33">
    <property type="entry name" value="DNA POLYMERASE KAPPA"/>
    <property type="match status" value="1"/>
</dbReference>
<dbReference type="GO" id="GO:0009432">
    <property type="term" value="P:SOS response"/>
    <property type="evidence" value="ECO:0007669"/>
    <property type="project" value="TreeGrafter"/>
</dbReference>
<dbReference type="InterPro" id="IPR001126">
    <property type="entry name" value="UmuC"/>
</dbReference>
<dbReference type="Pfam" id="PF00817">
    <property type="entry name" value="IMS"/>
    <property type="match status" value="1"/>
</dbReference>
<organism evidence="3 4">
    <name type="scientific">Sporomusa ovata</name>
    <dbReference type="NCBI Taxonomy" id="2378"/>
    <lineage>
        <taxon>Bacteria</taxon>
        <taxon>Bacillati</taxon>
        <taxon>Bacillota</taxon>
        <taxon>Negativicutes</taxon>
        <taxon>Selenomonadales</taxon>
        <taxon>Sporomusaceae</taxon>
        <taxon>Sporomusa</taxon>
    </lineage>
</organism>
<dbReference type="GO" id="GO:0042276">
    <property type="term" value="P:error-prone translesion synthesis"/>
    <property type="evidence" value="ECO:0007669"/>
    <property type="project" value="TreeGrafter"/>
</dbReference>
<evidence type="ECO:0000256" key="1">
    <source>
        <dbReference type="ARBA" id="ARBA00010945"/>
    </source>
</evidence>
<dbReference type="InterPro" id="IPR022880">
    <property type="entry name" value="DNApol_IV"/>
</dbReference>
<name>A0A0U1L2I1_9FIRM</name>
<evidence type="ECO:0000259" key="2">
    <source>
        <dbReference type="PROSITE" id="PS50173"/>
    </source>
</evidence>
<keyword evidence="3" id="KW-0548">Nucleotidyltransferase</keyword>
<dbReference type="PROSITE" id="PS50173">
    <property type="entry name" value="UMUC"/>
    <property type="match status" value="1"/>
</dbReference>
<dbReference type="EMBL" id="CTRP01000014">
    <property type="protein sequence ID" value="CQR73846.1"/>
    <property type="molecule type" value="Genomic_DNA"/>
</dbReference>
<dbReference type="GO" id="GO:0005829">
    <property type="term" value="C:cytosol"/>
    <property type="evidence" value="ECO:0007669"/>
    <property type="project" value="TreeGrafter"/>
</dbReference>
<dbReference type="InterPro" id="IPR036775">
    <property type="entry name" value="DNA_pol_Y-fam_lit_finger_sf"/>
</dbReference>
<dbReference type="SUPFAM" id="SSF56672">
    <property type="entry name" value="DNA/RNA polymerases"/>
    <property type="match status" value="1"/>
</dbReference>
<sequence length="364" mass="40997">MAKKAGVKTGDVIWEARLKCPGLVTLSADFHKYLRFSRQAREIYADYSDQIESFGIDECFIDVTGSLKLFGSGPTIADTIRQRFREELGLTASAGVSWNKIFAKLGSDMKKPDATTVITEENFRDKVWPLPVGELLYVGRSTRQKLQNRGIYTIGDLANREVRNLRLLLGVWGETLWSFANGLDSAPVRLNGEESIVKSVGNSTTTVRDLVNDTDVKLIIYVLAESVAARLRKHGLKCRTVTISVRNNDLYSFDRQGKLLIPSFISNDIARKAMELFKANYTWDKPIRSIGVRGADLVTANGHVQIDLFDGDNLEAEKIEQTIDTIRKRFGHYSVQRCAMLLDRQLTGFNPKDDHTIHPVSYFK</sequence>
<dbReference type="Proteomes" id="UP000049855">
    <property type="component" value="Unassembled WGS sequence"/>
</dbReference>
<evidence type="ECO:0000313" key="3">
    <source>
        <dbReference type="EMBL" id="CQR73846.1"/>
    </source>
</evidence>
<dbReference type="PANTHER" id="PTHR11076">
    <property type="entry name" value="DNA REPAIR POLYMERASE UMUC / TRANSFERASE FAMILY MEMBER"/>
    <property type="match status" value="1"/>
</dbReference>
<dbReference type="Gene3D" id="1.10.150.20">
    <property type="entry name" value="5' to 3' exonuclease, C-terminal subdomain"/>
    <property type="match status" value="1"/>
</dbReference>
<reference evidence="4" key="1">
    <citation type="submission" date="2015-03" db="EMBL/GenBank/DDBJ databases">
        <authorList>
            <person name="Nijsse Bart"/>
        </authorList>
    </citation>
    <scope>NUCLEOTIDE SEQUENCE [LARGE SCALE GENOMIC DNA]</scope>
</reference>
<dbReference type="GO" id="GO:0003887">
    <property type="term" value="F:DNA-directed DNA polymerase activity"/>
    <property type="evidence" value="ECO:0007669"/>
    <property type="project" value="UniProtKB-EC"/>
</dbReference>
<feature type="domain" description="UmuC" evidence="2">
    <location>
        <begin position="1"/>
        <end position="139"/>
    </location>
</feature>
<protein>
    <submittedName>
        <fullName evidence="3">DNA polymerase IV</fullName>
        <ecNumber evidence="3">2.7.7.7</ecNumber>
    </submittedName>
</protein>
<accession>A0A0U1L2I1</accession>